<dbReference type="Pfam" id="PF06114">
    <property type="entry name" value="Peptidase_M78"/>
    <property type="match status" value="1"/>
</dbReference>
<feature type="domain" description="IrrE N-terminal-like" evidence="1">
    <location>
        <begin position="77"/>
        <end position="172"/>
    </location>
</feature>
<dbReference type="Gene3D" id="1.10.10.2910">
    <property type="match status" value="1"/>
</dbReference>
<organism evidence="2 3">
    <name type="scientific">Sphaerisporangium flaviroseum</name>
    <dbReference type="NCBI Taxonomy" id="509199"/>
    <lineage>
        <taxon>Bacteria</taxon>
        <taxon>Bacillati</taxon>
        <taxon>Actinomycetota</taxon>
        <taxon>Actinomycetes</taxon>
        <taxon>Streptosporangiales</taxon>
        <taxon>Streptosporangiaceae</taxon>
        <taxon>Sphaerisporangium</taxon>
    </lineage>
</organism>
<protein>
    <recommendedName>
        <fullName evidence="1">IrrE N-terminal-like domain-containing protein</fullName>
    </recommendedName>
</protein>
<evidence type="ECO:0000259" key="1">
    <source>
        <dbReference type="Pfam" id="PF06114"/>
    </source>
</evidence>
<sequence>MPRGGWTQARMREVVLEERGELGLGAIDPFDPYALADAHGILAFKLGDLLAGGMSQKAFGHFTMDNSAAWSAALVPLGSARVIVENESHARVRRRSNIAHELGHFLLEHPFDNVILGEDHKRQFDEKQEKEADFMAGELLIPLAATSRMAFDGWDNARVAAAYDVSPQFAQKQMYGQRVRAQHAERKYNFGRSNLNKSTAR</sequence>
<reference evidence="3" key="1">
    <citation type="journal article" date="2019" name="Int. J. Syst. Evol. Microbiol.">
        <title>The Global Catalogue of Microorganisms (GCM) 10K type strain sequencing project: providing services to taxonomists for standard genome sequencing and annotation.</title>
        <authorList>
            <consortium name="The Broad Institute Genomics Platform"/>
            <consortium name="The Broad Institute Genome Sequencing Center for Infectious Disease"/>
            <person name="Wu L."/>
            <person name="Ma J."/>
        </authorList>
    </citation>
    <scope>NUCLEOTIDE SEQUENCE [LARGE SCALE GENOMIC DNA]</scope>
    <source>
        <strain evidence="3">JCM 16908</strain>
    </source>
</reference>
<dbReference type="Proteomes" id="UP001500888">
    <property type="component" value="Unassembled WGS sequence"/>
</dbReference>
<keyword evidence="3" id="KW-1185">Reference proteome</keyword>
<evidence type="ECO:0000313" key="3">
    <source>
        <dbReference type="Proteomes" id="UP001500888"/>
    </source>
</evidence>
<name>A0ABP7J2H1_9ACTN</name>
<dbReference type="PANTHER" id="PTHR43236">
    <property type="entry name" value="ANTITOXIN HIGA1"/>
    <property type="match status" value="1"/>
</dbReference>
<gene>
    <name evidence="2" type="ORF">GCM10022226_62300</name>
</gene>
<dbReference type="InterPro" id="IPR010359">
    <property type="entry name" value="IrrE_HExxH"/>
</dbReference>
<dbReference type="EMBL" id="BAAAZR010000031">
    <property type="protein sequence ID" value="GAA3832583.1"/>
    <property type="molecule type" value="Genomic_DNA"/>
</dbReference>
<dbReference type="InterPro" id="IPR052345">
    <property type="entry name" value="Rad_response_metalloprotease"/>
</dbReference>
<comment type="caution">
    <text evidence="2">The sequence shown here is derived from an EMBL/GenBank/DDBJ whole genome shotgun (WGS) entry which is preliminary data.</text>
</comment>
<proteinExistence type="predicted"/>
<evidence type="ECO:0000313" key="2">
    <source>
        <dbReference type="EMBL" id="GAA3832583.1"/>
    </source>
</evidence>
<accession>A0ABP7J2H1</accession>
<dbReference type="PANTHER" id="PTHR43236:SF1">
    <property type="entry name" value="BLL7220 PROTEIN"/>
    <property type="match status" value="1"/>
</dbReference>